<comment type="caution">
    <text evidence="3">The sequence shown here is derived from an EMBL/GenBank/DDBJ whole genome shotgun (WGS) entry which is preliminary data.</text>
</comment>
<dbReference type="Pfam" id="PF18932">
    <property type="entry name" value="DUF5681"/>
    <property type="match status" value="1"/>
</dbReference>
<dbReference type="InterPro" id="IPR043736">
    <property type="entry name" value="DUF5681"/>
</dbReference>
<gene>
    <name evidence="3" type="ORF">GR183_16445</name>
</gene>
<evidence type="ECO:0000313" key="3">
    <source>
        <dbReference type="EMBL" id="MXN66506.1"/>
    </source>
</evidence>
<feature type="domain" description="DUF5681" evidence="2">
    <location>
        <begin position="44"/>
        <end position="128"/>
    </location>
</feature>
<name>A0A7X3LWM8_9HYPH</name>
<organism evidence="3 4">
    <name type="scientific">Stappia sediminis</name>
    <dbReference type="NCBI Taxonomy" id="2692190"/>
    <lineage>
        <taxon>Bacteria</taxon>
        <taxon>Pseudomonadati</taxon>
        <taxon>Pseudomonadota</taxon>
        <taxon>Alphaproteobacteria</taxon>
        <taxon>Hyphomicrobiales</taxon>
        <taxon>Stappiaceae</taxon>
        <taxon>Stappia</taxon>
    </lineage>
</organism>
<feature type="region of interest" description="Disordered" evidence="1">
    <location>
        <begin position="1"/>
        <end position="71"/>
    </location>
</feature>
<dbReference type="Proteomes" id="UP000433101">
    <property type="component" value="Unassembled WGS sequence"/>
</dbReference>
<sequence length="314" mass="34996">MSASSKDEPSDRDAKQSTGLPREAVRQAKDTILSGTGYKHPPVHSQFKKGQSGNPKGRPKSQGLADGRSLSTDELVLKLAERKVTVREGGETQEIPAIEAVLRAQYVSATKGNSHAQRHVIERYDQAKRRERQEIADSNDFWRGYVAAAHKEIAEAEALGETPPEPLPHPDDVVIDVVKGVRFTGPFDEEGAAKLRETCKLRDILFLQDALDRRLMGEPDGGDPLDGPGTALAFAQMLNDSLPERHRLSDNEIVLRSMRHDTLPKRQLLKEVYQAWRRFGRAQPRGKTFPPLRYAMQLADNLAEALDLLREGEV</sequence>
<dbReference type="RefSeq" id="WP_160776718.1">
    <property type="nucleotide sequence ID" value="NZ_WUMV01000007.1"/>
</dbReference>
<proteinExistence type="predicted"/>
<dbReference type="AlphaFoldDB" id="A0A7X3LWM8"/>
<protein>
    <recommendedName>
        <fullName evidence="2">DUF5681 domain-containing protein</fullName>
    </recommendedName>
</protein>
<evidence type="ECO:0000313" key="4">
    <source>
        <dbReference type="Proteomes" id="UP000433101"/>
    </source>
</evidence>
<reference evidence="3 4" key="1">
    <citation type="submission" date="2019-12" db="EMBL/GenBank/DDBJ databases">
        <authorList>
            <person name="Li M."/>
        </authorList>
    </citation>
    <scope>NUCLEOTIDE SEQUENCE [LARGE SCALE GENOMIC DNA]</scope>
    <source>
        <strain evidence="3 4">GBMRC 2046</strain>
    </source>
</reference>
<accession>A0A7X3LWM8</accession>
<feature type="compositionally biased region" description="Basic and acidic residues" evidence="1">
    <location>
        <begin position="1"/>
        <end position="15"/>
    </location>
</feature>
<evidence type="ECO:0000259" key="2">
    <source>
        <dbReference type="Pfam" id="PF18932"/>
    </source>
</evidence>
<keyword evidence="4" id="KW-1185">Reference proteome</keyword>
<dbReference type="EMBL" id="WUMV01000007">
    <property type="protein sequence ID" value="MXN66506.1"/>
    <property type="molecule type" value="Genomic_DNA"/>
</dbReference>
<evidence type="ECO:0000256" key="1">
    <source>
        <dbReference type="SAM" id="MobiDB-lite"/>
    </source>
</evidence>